<dbReference type="RefSeq" id="WP_106102662.1">
    <property type="nucleotide sequence ID" value="NZ_PVRR01000012.1"/>
</dbReference>
<reference evidence="1 2" key="1">
    <citation type="submission" date="2018-03" db="EMBL/GenBank/DDBJ databases">
        <title>Genotypic and phenotypic analysis of antagonistic Bacillus spp. isolated from rhizosphere soil of plants in Tibet.</title>
        <authorList>
            <person name="Borriss R."/>
            <person name="Lasch P."/>
            <person name="Wu L."/>
            <person name="Wu H."/>
            <person name="Gao X."/>
        </authorList>
    </citation>
    <scope>NUCLEOTIDE SEQUENCE [LARGE SCALE GENOMIC DNA]</scope>
    <source>
        <strain evidence="1 2">NMSW16</strain>
    </source>
</reference>
<comment type="caution">
    <text evidence="1">The sequence shown here is derived from an EMBL/GenBank/DDBJ whole genome shotgun (WGS) entry which is preliminary data.</text>
</comment>
<proteinExistence type="predicted"/>
<evidence type="ECO:0008006" key="3">
    <source>
        <dbReference type="Google" id="ProtNLM"/>
    </source>
</evidence>
<sequence length="321" mass="37096">MKYRFIAPLFNLKLETVLNRGIELFPGARITNGPEERTKILNTQVMKSTAGVHSLREFNDATYLYIDVVSDSIKTEAEMDEIGVKYTFYYLRLAQNFIYDLWKVKDNNIYVRDGFLLAYHNKFEDGLSYKASLSEIYYHSTCEDKESNFTKSEIQLAARDFTPFSIDEYDEKHFGGKNPDSDHLFKNKGTNRLVRASYFTLMARTSCILPMKIVGYCNALECLFTIGTSEVNHKIAERVALMLGTTGESKKELFKLIKKAYDYRSLVVHGQHLKGEELQLVDISQKLDDILRQLLTEKHDVFSKNDTEMGETFTNLLFNIH</sequence>
<protein>
    <recommendedName>
        <fullName evidence="3">Apea-like HEPN domain-containing protein</fullName>
    </recommendedName>
</protein>
<name>A0ABX5DLB0_9BACI</name>
<organism evidence="1 2">
    <name type="scientific">Bacillus wiedmannii</name>
    <dbReference type="NCBI Taxonomy" id="1890302"/>
    <lineage>
        <taxon>Bacteria</taxon>
        <taxon>Bacillati</taxon>
        <taxon>Bacillota</taxon>
        <taxon>Bacilli</taxon>
        <taxon>Bacillales</taxon>
        <taxon>Bacillaceae</taxon>
        <taxon>Bacillus</taxon>
        <taxon>Bacillus cereus group</taxon>
    </lineage>
</organism>
<evidence type="ECO:0000313" key="2">
    <source>
        <dbReference type="Proteomes" id="UP000239236"/>
    </source>
</evidence>
<dbReference type="EMBL" id="PVRR01000012">
    <property type="protein sequence ID" value="PRT36918.1"/>
    <property type="molecule type" value="Genomic_DNA"/>
</dbReference>
<accession>A0ABX5DLB0</accession>
<dbReference type="Proteomes" id="UP000239236">
    <property type="component" value="Unassembled WGS sequence"/>
</dbReference>
<gene>
    <name evidence="1" type="ORF">C6357_27460</name>
</gene>
<keyword evidence="2" id="KW-1185">Reference proteome</keyword>
<evidence type="ECO:0000313" key="1">
    <source>
        <dbReference type="EMBL" id="PRT36918.1"/>
    </source>
</evidence>